<sequence length="79" mass="9151">MQIKTYKNLLNCKQEGNAEHVIITCHIFFGIQYQSCLSFTILLSLAIHFIDNHRTNLKTNKLGYLHPTQGELSVKYLKI</sequence>
<dbReference type="AlphaFoldDB" id="D7U414"/>
<dbReference type="EMBL" id="FN596506">
    <property type="protein sequence ID" value="CBI37590.3"/>
    <property type="molecule type" value="Genomic_DNA"/>
</dbReference>
<dbReference type="STRING" id="29760.D7U414"/>
<gene>
    <name evidence="2" type="ordered locus">VIT_04s0044g00690</name>
</gene>
<proteinExistence type="predicted"/>
<dbReference type="Proteomes" id="UP000009183">
    <property type="component" value="Chromosome 4"/>
</dbReference>
<evidence type="ECO:0000313" key="2">
    <source>
        <dbReference type="EMBL" id="CBI37590.3"/>
    </source>
</evidence>
<reference evidence="3" key="1">
    <citation type="journal article" date="2007" name="Nature">
        <title>The grapevine genome sequence suggests ancestral hexaploidization in major angiosperm phyla.</title>
        <authorList>
            <consortium name="The French-Italian Public Consortium for Grapevine Genome Characterization."/>
            <person name="Jaillon O."/>
            <person name="Aury J.-M."/>
            <person name="Noel B."/>
            <person name="Policriti A."/>
            <person name="Clepet C."/>
            <person name="Casagrande A."/>
            <person name="Choisne N."/>
            <person name="Aubourg S."/>
            <person name="Vitulo N."/>
            <person name="Jubin C."/>
            <person name="Vezzi A."/>
            <person name="Legeai F."/>
            <person name="Hugueney P."/>
            <person name="Dasilva C."/>
            <person name="Horner D."/>
            <person name="Mica E."/>
            <person name="Jublot D."/>
            <person name="Poulain J."/>
            <person name="Bruyere C."/>
            <person name="Billault A."/>
            <person name="Segurens B."/>
            <person name="Gouyvenoux M."/>
            <person name="Ugarte E."/>
            <person name="Cattonaro F."/>
            <person name="Anthouard V."/>
            <person name="Vico V."/>
            <person name="Del Fabbro C."/>
            <person name="Alaux M."/>
            <person name="Di Gaspero G."/>
            <person name="Dumas V."/>
            <person name="Felice N."/>
            <person name="Paillard S."/>
            <person name="Juman I."/>
            <person name="Moroldo M."/>
            <person name="Scalabrin S."/>
            <person name="Canaguier A."/>
            <person name="Le Clainche I."/>
            <person name="Malacrida G."/>
            <person name="Durand E."/>
            <person name="Pesole G."/>
            <person name="Laucou V."/>
            <person name="Chatelet P."/>
            <person name="Merdinoglu D."/>
            <person name="Delledonne M."/>
            <person name="Pezzotti M."/>
            <person name="Lecharny A."/>
            <person name="Scarpelli C."/>
            <person name="Artiguenave F."/>
            <person name="Pe M.E."/>
            <person name="Valle G."/>
            <person name="Morgante M."/>
            <person name="Caboche M."/>
            <person name="Adam-Blondon A.-F."/>
            <person name="Weissenbach J."/>
            <person name="Quetier F."/>
            <person name="Wincker P."/>
        </authorList>
    </citation>
    <scope>NUCLEOTIDE SEQUENCE [LARGE SCALE GENOMIC DNA]</scope>
    <source>
        <strain evidence="3">cv. Pinot noir / PN40024</strain>
    </source>
</reference>
<dbReference type="InParanoid" id="D7U414"/>
<keyword evidence="1" id="KW-1133">Transmembrane helix</keyword>
<organism evidence="2 3">
    <name type="scientific">Vitis vinifera</name>
    <name type="common">Grape</name>
    <dbReference type="NCBI Taxonomy" id="29760"/>
    <lineage>
        <taxon>Eukaryota</taxon>
        <taxon>Viridiplantae</taxon>
        <taxon>Streptophyta</taxon>
        <taxon>Embryophyta</taxon>
        <taxon>Tracheophyta</taxon>
        <taxon>Spermatophyta</taxon>
        <taxon>Magnoliopsida</taxon>
        <taxon>eudicotyledons</taxon>
        <taxon>Gunneridae</taxon>
        <taxon>Pentapetalae</taxon>
        <taxon>rosids</taxon>
        <taxon>Vitales</taxon>
        <taxon>Vitaceae</taxon>
        <taxon>Viteae</taxon>
        <taxon>Vitis</taxon>
    </lineage>
</organism>
<dbReference type="PaxDb" id="29760-VIT_04s0044g00690.t01"/>
<dbReference type="HOGENOM" id="CLU_2610914_0_0_1"/>
<evidence type="ECO:0000256" key="1">
    <source>
        <dbReference type="SAM" id="Phobius"/>
    </source>
</evidence>
<keyword evidence="1" id="KW-0472">Membrane</keyword>
<name>D7U414_VITVI</name>
<feature type="transmembrane region" description="Helical" evidence="1">
    <location>
        <begin position="21"/>
        <end position="50"/>
    </location>
</feature>
<accession>D7U414</accession>
<keyword evidence="1" id="KW-0812">Transmembrane</keyword>
<protein>
    <submittedName>
        <fullName evidence="2">Uncharacterized protein</fullName>
    </submittedName>
</protein>
<evidence type="ECO:0000313" key="3">
    <source>
        <dbReference type="Proteomes" id="UP000009183"/>
    </source>
</evidence>
<keyword evidence="3" id="KW-1185">Reference proteome</keyword>